<dbReference type="PANTHER" id="PTHR37953">
    <property type="entry name" value="UPF0127 PROTEIN MJ1496"/>
    <property type="match status" value="1"/>
</dbReference>
<name>A0A2M8G6C8_UNCKA</name>
<gene>
    <name evidence="1" type="ORF">CO015_03780</name>
</gene>
<accession>A0A2M8G6C8</accession>
<evidence type="ECO:0000313" key="1">
    <source>
        <dbReference type="EMBL" id="PJC68503.1"/>
    </source>
</evidence>
<dbReference type="Gene3D" id="2.60.120.1140">
    <property type="entry name" value="Protein of unknown function DUF192"/>
    <property type="match status" value="1"/>
</dbReference>
<protein>
    <recommendedName>
        <fullName evidence="3">DUF192 domain-containing protein</fullName>
    </recommendedName>
</protein>
<comment type="caution">
    <text evidence="1">The sequence shown here is derived from an EMBL/GenBank/DDBJ whole genome shotgun (WGS) entry which is preliminary data.</text>
</comment>
<evidence type="ECO:0008006" key="3">
    <source>
        <dbReference type="Google" id="ProtNLM"/>
    </source>
</evidence>
<sequence length="175" mass="20131">MNFPIIIPALRKWKKRRKLFGKASNLNKRLVVLTIFLLLLSGFLVGGFLVSKNRRPYVYLNNQKIWLLLADNPQKRTQGLSGRSGLPQNSGLLFLFDEPGNYSFWMKEMKFSLDFVFIENDQIVDLSENVAYPQNGEEPQTIIAKRDFNKVLELNAGLVKKMGIRVGQKIKISQK</sequence>
<dbReference type="EMBL" id="PFQS01000088">
    <property type="protein sequence ID" value="PJC68503.1"/>
    <property type="molecule type" value="Genomic_DNA"/>
</dbReference>
<dbReference type="AlphaFoldDB" id="A0A2M8G6C8"/>
<dbReference type="PANTHER" id="PTHR37953:SF1">
    <property type="entry name" value="UPF0127 PROTEIN MJ1496"/>
    <property type="match status" value="1"/>
</dbReference>
<dbReference type="Pfam" id="PF02643">
    <property type="entry name" value="DUF192"/>
    <property type="match status" value="1"/>
</dbReference>
<dbReference type="Proteomes" id="UP000229438">
    <property type="component" value="Unassembled WGS sequence"/>
</dbReference>
<evidence type="ECO:0000313" key="2">
    <source>
        <dbReference type="Proteomes" id="UP000229438"/>
    </source>
</evidence>
<reference evidence="2" key="1">
    <citation type="submission" date="2017-09" db="EMBL/GenBank/DDBJ databases">
        <title>Depth-based differentiation of microbial function through sediment-hosted aquifers and enrichment of novel symbionts in the deep terrestrial subsurface.</title>
        <authorList>
            <person name="Probst A.J."/>
            <person name="Ladd B."/>
            <person name="Jarett J.K."/>
            <person name="Geller-Mcgrath D.E."/>
            <person name="Sieber C.M.K."/>
            <person name="Emerson J.B."/>
            <person name="Anantharaman K."/>
            <person name="Thomas B.C."/>
            <person name="Malmstrom R."/>
            <person name="Stieglmeier M."/>
            <person name="Klingl A."/>
            <person name="Woyke T."/>
            <person name="Ryan C.M."/>
            <person name="Banfield J.F."/>
        </authorList>
    </citation>
    <scope>NUCLEOTIDE SEQUENCE [LARGE SCALE GENOMIC DNA]</scope>
</reference>
<dbReference type="InterPro" id="IPR003795">
    <property type="entry name" value="DUF192"/>
</dbReference>
<organism evidence="1 2">
    <name type="scientific">candidate division WWE3 bacterium CG_4_8_14_3_um_filter_42_11</name>
    <dbReference type="NCBI Taxonomy" id="1975076"/>
    <lineage>
        <taxon>Bacteria</taxon>
        <taxon>Katanobacteria</taxon>
    </lineage>
</organism>
<proteinExistence type="predicted"/>
<dbReference type="InterPro" id="IPR038695">
    <property type="entry name" value="Saro_0823-like_sf"/>
</dbReference>